<protein>
    <submittedName>
        <fullName evidence="2">Uncharacterized protein</fullName>
    </submittedName>
</protein>
<dbReference type="AlphaFoldDB" id="A0A915KZT0"/>
<evidence type="ECO:0000313" key="2">
    <source>
        <dbReference type="WBParaSite" id="nRc.2.0.1.t44337-RA"/>
    </source>
</evidence>
<name>A0A915KZT0_ROMCU</name>
<sequence length="97" mass="11708">MFVLLQRVADGLRQNFFRYNVVKIKLKIIFKLFSNKNTDLAKETVPWCTVFFLEDFFHMKTEPKIFFLIFESFHICKNDYNVATDAFFCITSFREKI</sequence>
<evidence type="ECO:0000313" key="1">
    <source>
        <dbReference type="Proteomes" id="UP000887565"/>
    </source>
</evidence>
<dbReference type="Proteomes" id="UP000887565">
    <property type="component" value="Unplaced"/>
</dbReference>
<proteinExistence type="predicted"/>
<reference evidence="2" key="1">
    <citation type="submission" date="2022-11" db="UniProtKB">
        <authorList>
            <consortium name="WormBaseParasite"/>
        </authorList>
    </citation>
    <scope>IDENTIFICATION</scope>
</reference>
<dbReference type="WBParaSite" id="nRc.2.0.1.t44337-RA">
    <property type="protein sequence ID" value="nRc.2.0.1.t44337-RA"/>
    <property type="gene ID" value="nRc.2.0.1.g44337"/>
</dbReference>
<accession>A0A915KZT0</accession>
<keyword evidence="1" id="KW-1185">Reference proteome</keyword>
<organism evidence="1 2">
    <name type="scientific">Romanomermis culicivorax</name>
    <name type="common">Nematode worm</name>
    <dbReference type="NCBI Taxonomy" id="13658"/>
    <lineage>
        <taxon>Eukaryota</taxon>
        <taxon>Metazoa</taxon>
        <taxon>Ecdysozoa</taxon>
        <taxon>Nematoda</taxon>
        <taxon>Enoplea</taxon>
        <taxon>Dorylaimia</taxon>
        <taxon>Mermithida</taxon>
        <taxon>Mermithoidea</taxon>
        <taxon>Mermithidae</taxon>
        <taxon>Romanomermis</taxon>
    </lineage>
</organism>